<proteinExistence type="predicted"/>
<reference evidence="1" key="1">
    <citation type="submission" date="2016-05" db="EMBL/GenBank/DDBJ databases">
        <authorList>
            <person name="Lavstsen T."/>
            <person name="Jespersen J.S."/>
        </authorList>
    </citation>
    <scope>NUCLEOTIDE SEQUENCE [LARGE SCALE GENOMIC DNA]</scope>
</reference>
<evidence type="ECO:0000313" key="4">
    <source>
        <dbReference type="Proteomes" id="UP000078560"/>
    </source>
</evidence>
<protein>
    <submittedName>
        <fullName evidence="1">Uncharacterized protein</fullName>
    </submittedName>
</protein>
<name>A0A1A8WP68_PLAOA</name>
<evidence type="ECO:0000313" key="3">
    <source>
        <dbReference type="Proteomes" id="UP000078546"/>
    </source>
</evidence>
<evidence type="ECO:0000313" key="2">
    <source>
        <dbReference type="EMBL" id="SBT00178.1"/>
    </source>
</evidence>
<reference evidence="3 4" key="2">
    <citation type="submission" date="2016-05" db="EMBL/GenBank/DDBJ databases">
        <authorList>
            <person name="Naeem Raeece"/>
        </authorList>
    </citation>
    <scope>NUCLEOTIDE SEQUENCE [LARGE SCALE GENOMIC DNA]</scope>
</reference>
<accession>A0A1A8WP68</accession>
<dbReference type="EMBL" id="FLQV01001755">
    <property type="protein sequence ID" value="SBT00178.1"/>
    <property type="molecule type" value="Genomic_DNA"/>
</dbReference>
<gene>
    <name evidence="2" type="ORF">POVCU1_058130</name>
    <name evidence="1" type="ORF">POVCU2_0089860</name>
</gene>
<evidence type="ECO:0000313" key="1">
    <source>
        <dbReference type="EMBL" id="SBS94683.1"/>
    </source>
</evidence>
<dbReference type="AlphaFoldDB" id="A0A1A8WP68"/>
<sequence length="73" mass="8673">MIQYISSISYSKQKSNYLSCDNSGYLIHNIPEEIKIYEHISMKNTTVKKKKIIDTKKINVELYMDDFEECMKD</sequence>
<dbReference type="Proteomes" id="UP000078546">
    <property type="component" value="Unassembled WGS sequence"/>
</dbReference>
<organism evidence="1 4">
    <name type="scientific">Plasmodium ovale curtisi</name>
    <dbReference type="NCBI Taxonomy" id="864141"/>
    <lineage>
        <taxon>Eukaryota</taxon>
        <taxon>Sar</taxon>
        <taxon>Alveolata</taxon>
        <taxon>Apicomplexa</taxon>
        <taxon>Aconoidasida</taxon>
        <taxon>Haemosporida</taxon>
        <taxon>Plasmodiidae</taxon>
        <taxon>Plasmodium</taxon>
        <taxon>Plasmodium (Plasmodium)</taxon>
    </lineage>
</organism>
<dbReference type="Proteomes" id="UP000078560">
    <property type="component" value="Unassembled WGS sequence"/>
</dbReference>
<dbReference type="EMBL" id="FLQU01001852">
    <property type="protein sequence ID" value="SBS94683.1"/>
    <property type="molecule type" value="Genomic_DNA"/>
</dbReference>